<keyword evidence="6" id="KW-0809">Transit peptide</keyword>
<reference evidence="11 12" key="1">
    <citation type="journal article" date="2019" name="Sci. Rep.">
        <title>Nanopore sequencing improves the draft genome of the human pathogenic amoeba Naegleria fowleri.</title>
        <authorList>
            <person name="Liechti N."/>
            <person name="Schurch N."/>
            <person name="Bruggmann R."/>
            <person name="Wittwer M."/>
        </authorList>
    </citation>
    <scope>NUCLEOTIDE SEQUENCE [LARGE SCALE GENOMIC DNA]</scope>
    <source>
        <strain evidence="11 12">ATCC 30894</strain>
    </source>
</reference>
<evidence type="ECO:0000256" key="1">
    <source>
        <dbReference type="ARBA" id="ARBA00004137"/>
    </source>
</evidence>
<dbReference type="VEuPathDB" id="AmoebaDB:NF0126660"/>
<evidence type="ECO:0000256" key="8">
    <source>
        <dbReference type="ARBA" id="ARBA00023027"/>
    </source>
</evidence>
<dbReference type="GO" id="GO:0003954">
    <property type="term" value="F:NADH dehydrogenase activity"/>
    <property type="evidence" value="ECO:0007669"/>
    <property type="project" value="InterPro"/>
</dbReference>
<dbReference type="AlphaFoldDB" id="A0A6A5BG96"/>
<gene>
    <name evidence="11" type="ORF">FDP41_004693</name>
</gene>
<dbReference type="Pfam" id="PF22366">
    <property type="entry name" value="NDH2_C"/>
    <property type="match status" value="1"/>
</dbReference>
<feature type="domain" description="EF-hand" evidence="10">
    <location>
        <begin position="528"/>
        <end position="563"/>
    </location>
</feature>
<dbReference type="Proteomes" id="UP000444721">
    <property type="component" value="Unassembled WGS sequence"/>
</dbReference>
<comment type="caution">
    <text evidence="11">The sequence shown here is derived from an EMBL/GenBank/DDBJ whole genome shotgun (WGS) entry which is preliminary data.</text>
</comment>
<keyword evidence="7" id="KW-0560">Oxidoreductase</keyword>
<dbReference type="Pfam" id="PF13499">
    <property type="entry name" value="EF-hand_7"/>
    <property type="match status" value="1"/>
</dbReference>
<feature type="domain" description="EF-hand" evidence="10">
    <location>
        <begin position="569"/>
        <end position="604"/>
    </location>
</feature>
<name>A0A6A5BG96_NAEFO</name>
<dbReference type="OrthoDB" id="3244603at2759"/>
<dbReference type="InterPro" id="IPR045024">
    <property type="entry name" value="NDH-2"/>
</dbReference>
<evidence type="ECO:0000259" key="10">
    <source>
        <dbReference type="PROSITE" id="PS50222"/>
    </source>
</evidence>
<evidence type="ECO:0000256" key="9">
    <source>
        <dbReference type="SAM" id="MobiDB-lite"/>
    </source>
</evidence>
<dbReference type="InterPro" id="IPR036188">
    <property type="entry name" value="FAD/NAD-bd_sf"/>
</dbReference>
<evidence type="ECO:0000313" key="11">
    <source>
        <dbReference type="EMBL" id="KAF0976017.1"/>
    </source>
</evidence>
<keyword evidence="4" id="KW-0274">FAD</keyword>
<feature type="compositionally biased region" description="Polar residues" evidence="9">
    <location>
        <begin position="35"/>
        <end position="50"/>
    </location>
</feature>
<dbReference type="InterPro" id="IPR023753">
    <property type="entry name" value="FAD/NAD-binding_dom"/>
</dbReference>
<evidence type="ECO:0000256" key="3">
    <source>
        <dbReference type="ARBA" id="ARBA00022630"/>
    </source>
</evidence>
<dbReference type="GO" id="GO:0005743">
    <property type="term" value="C:mitochondrial inner membrane"/>
    <property type="evidence" value="ECO:0007669"/>
    <property type="project" value="UniProtKB-SubCell"/>
</dbReference>
<comment type="subcellular location">
    <subcellularLocation>
        <location evidence="1">Mitochondrion inner membrane</location>
        <topology evidence="1">Peripheral membrane protein</topology>
        <orientation evidence="1">Intermembrane side</orientation>
    </subcellularLocation>
</comment>
<dbReference type="VEuPathDB" id="AmoebaDB:FDP41_004693"/>
<dbReference type="SMART" id="SM00054">
    <property type="entry name" value="EFh"/>
    <property type="match status" value="2"/>
</dbReference>
<evidence type="ECO:0000256" key="2">
    <source>
        <dbReference type="ARBA" id="ARBA00005272"/>
    </source>
</evidence>
<protein>
    <recommendedName>
        <fullName evidence="10">EF-hand domain-containing protein</fullName>
    </recommendedName>
</protein>
<dbReference type="Pfam" id="PF07992">
    <property type="entry name" value="Pyr_redox_2"/>
    <property type="match status" value="1"/>
</dbReference>
<dbReference type="SUPFAM" id="SSF47473">
    <property type="entry name" value="EF-hand"/>
    <property type="match status" value="1"/>
</dbReference>
<evidence type="ECO:0000256" key="6">
    <source>
        <dbReference type="ARBA" id="ARBA00022946"/>
    </source>
</evidence>
<keyword evidence="5" id="KW-0106">Calcium</keyword>
<sequence>MKHFHSKICSLRTGGRQPPAAQSLLQTLKNHDHSSWTTTTRRGDNSSQQQHGSIMMINGSSLLTHSLLMNDHHHSFHHDPMTLQCRFFSTSQSSCSSSWKDQKETIFRDENFDHHHHHHDSQKIHLGRKTLALSLVGIGVGICAFVVMNDDDQDGRHSSLLSVQDSAATTLTPRTSHGIVNEHHGSGKKKLVVLGSGWGSVSLISDIDLNLYDVYVVSPRNYFLFTPMLPSALVGTVSLQSIIEPIRRVLERKRKKQLNANGMIEYYEAECYDVDPVSQTVKCKDMSNFVVEHAHHGANEFELKYDKLVIAVGAQPNSFGVKGVEEFSVPMKQPEHAQVLRERLLDALESACLPHLTEEERRNALKIVVVGGGPTGIETAGYLVDFIKQDVNKLFPKDIVDKIQIVMIHSSDHILNMYDTKIVELAEKQFKLNHVDVRTNARVIEVREKDLLVANKVDEITKSEPYSLPFSVCIWTTGVSQVPLVKTIVDKFPAQKNEKSLVIDGYLQVIGLKNVYAIGDCSKIQQPQLIKKYESFYEEADTNHDGILTFEELEALIKKKEKEYPHFVIINQKLKNLFEKADINHDGVLSKEEFKALLEHIDNEYYSPLPLTAQVASRQGKYLADCLNQIEEKKEDNNTTLPPFMYKHLGYFAYIGSNHAVADLGAMKMGGFTTWWLYRAAYFSKQVSWKNRYCLASDWIRTTLFGRDVSRF</sequence>
<dbReference type="PROSITE" id="PS50222">
    <property type="entry name" value="EF_HAND_2"/>
    <property type="match status" value="2"/>
</dbReference>
<dbReference type="RefSeq" id="XP_044560730.1">
    <property type="nucleotide sequence ID" value="XM_044708134.1"/>
</dbReference>
<dbReference type="EMBL" id="VFQX01000041">
    <property type="protein sequence ID" value="KAF0976017.1"/>
    <property type="molecule type" value="Genomic_DNA"/>
</dbReference>
<keyword evidence="8" id="KW-0520">NAD</keyword>
<dbReference type="PANTHER" id="PTHR43706">
    <property type="entry name" value="NADH DEHYDROGENASE"/>
    <property type="match status" value="1"/>
</dbReference>
<dbReference type="InterPro" id="IPR011992">
    <property type="entry name" value="EF-hand-dom_pair"/>
</dbReference>
<dbReference type="SUPFAM" id="SSF51905">
    <property type="entry name" value="FAD/NAD(P)-binding domain"/>
    <property type="match status" value="2"/>
</dbReference>
<dbReference type="VEuPathDB" id="AmoebaDB:NfTy_084590"/>
<evidence type="ECO:0000256" key="5">
    <source>
        <dbReference type="ARBA" id="ARBA00022837"/>
    </source>
</evidence>
<dbReference type="PANTHER" id="PTHR43706:SF51">
    <property type="entry name" value="CALCIUM-BINDING EF-HAND DOMAIN-CONTAINING PROTEIN"/>
    <property type="match status" value="1"/>
</dbReference>
<dbReference type="InterPro" id="IPR002048">
    <property type="entry name" value="EF_hand_dom"/>
</dbReference>
<dbReference type="OMA" id="QIPAQKD"/>
<dbReference type="CDD" id="cd00051">
    <property type="entry name" value="EFh"/>
    <property type="match status" value="1"/>
</dbReference>
<dbReference type="PROSITE" id="PS00018">
    <property type="entry name" value="EF_HAND_1"/>
    <property type="match status" value="2"/>
</dbReference>
<evidence type="ECO:0000256" key="4">
    <source>
        <dbReference type="ARBA" id="ARBA00022827"/>
    </source>
</evidence>
<accession>A0A6A5BG96</accession>
<keyword evidence="3" id="KW-0285">Flavoprotein</keyword>
<dbReference type="InterPro" id="IPR054585">
    <property type="entry name" value="NDH2-like_C"/>
</dbReference>
<proteinExistence type="inferred from homology"/>
<dbReference type="InterPro" id="IPR018247">
    <property type="entry name" value="EF_Hand_1_Ca_BS"/>
</dbReference>
<feature type="region of interest" description="Disordered" evidence="9">
    <location>
        <begin position="31"/>
        <end position="50"/>
    </location>
</feature>
<keyword evidence="12" id="KW-1185">Reference proteome</keyword>
<comment type="similarity">
    <text evidence="2">Belongs to the NADH dehydrogenase family.</text>
</comment>
<evidence type="ECO:0000256" key="7">
    <source>
        <dbReference type="ARBA" id="ARBA00023002"/>
    </source>
</evidence>
<dbReference type="Gene3D" id="3.50.50.100">
    <property type="match status" value="2"/>
</dbReference>
<dbReference type="GO" id="GO:0005509">
    <property type="term" value="F:calcium ion binding"/>
    <property type="evidence" value="ECO:0007669"/>
    <property type="project" value="InterPro"/>
</dbReference>
<evidence type="ECO:0000313" key="12">
    <source>
        <dbReference type="Proteomes" id="UP000444721"/>
    </source>
</evidence>
<dbReference type="PRINTS" id="PR00368">
    <property type="entry name" value="FADPNR"/>
</dbReference>
<dbReference type="GeneID" id="68111911"/>
<organism evidence="11 12">
    <name type="scientific">Naegleria fowleri</name>
    <name type="common">Brain eating amoeba</name>
    <dbReference type="NCBI Taxonomy" id="5763"/>
    <lineage>
        <taxon>Eukaryota</taxon>
        <taxon>Discoba</taxon>
        <taxon>Heterolobosea</taxon>
        <taxon>Tetramitia</taxon>
        <taxon>Eutetramitia</taxon>
        <taxon>Vahlkampfiidae</taxon>
        <taxon>Naegleria</taxon>
    </lineage>
</organism>